<evidence type="ECO:0000256" key="4">
    <source>
        <dbReference type="ARBA" id="ARBA00023136"/>
    </source>
</evidence>
<proteinExistence type="predicted"/>
<keyword evidence="4 5" id="KW-0472">Membrane</keyword>
<reference evidence="7 8" key="1">
    <citation type="submission" date="2023-07" db="EMBL/GenBank/DDBJ databases">
        <title>Genomic Encyclopedia of Type Strains, Phase IV (KMG-IV): sequencing the most valuable type-strain genomes for metagenomic binning, comparative biology and taxonomic classification.</title>
        <authorList>
            <person name="Goeker M."/>
        </authorList>
    </citation>
    <scope>NUCLEOTIDE SEQUENCE [LARGE SCALE GENOMIC DNA]</scope>
    <source>
        <strain evidence="7 8">DSM 17723</strain>
    </source>
</reference>
<feature type="transmembrane region" description="Helical" evidence="5">
    <location>
        <begin position="330"/>
        <end position="350"/>
    </location>
</feature>
<protein>
    <submittedName>
        <fullName evidence="7">O-antigen ligase</fullName>
    </submittedName>
</protein>
<evidence type="ECO:0000256" key="3">
    <source>
        <dbReference type="ARBA" id="ARBA00022989"/>
    </source>
</evidence>
<evidence type="ECO:0000256" key="1">
    <source>
        <dbReference type="ARBA" id="ARBA00004141"/>
    </source>
</evidence>
<dbReference type="GO" id="GO:0016874">
    <property type="term" value="F:ligase activity"/>
    <property type="evidence" value="ECO:0007669"/>
    <property type="project" value="UniProtKB-KW"/>
</dbReference>
<evidence type="ECO:0000259" key="6">
    <source>
        <dbReference type="Pfam" id="PF04932"/>
    </source>
</evidence>
<feature type="transmembrane region" description="Helical" evidence="5">
    <location>
        <begin position="46"/>
        <end position="63"/>
    </location>
</feature>
<dbReference type="PANTHER" id="PTHR37422">
    <property type="entry name" value="TEICHURONIC ACID BIOSYNTHESIS PROTEIN TUAE"/>
    <property type="match status" value="1"/>
</dbReference>
<evidence type="ECO:0000256" key="5">
    <source>
        <dbReference type="SAM" id="Phobius"/>
    </source>
</evidence>
<dbReference type="Proteomes" id="UP001232245">
    <property type="component" value="Unassembled WGS sequence"/>
</dbReference>
<feature type="transmembrane region" description="Helical" evidence="5">
    <location>
        <begin position="386"/>
        <end position="404"/>
    </location>
</feature>
<feature type="transmembrane region" description="Helical" evidence="5">
    <location>
        <begin position="75"/>
        <end position="91"/>
    </location>
</feature>
<comment type="subcellular location">
    <subcellularLocation>
        <location evidence="1">Membrane</location>
        <topology evidence="1">Multi-pass membrane protein</topology>
    </subcellularLocation>
</comment>
<keyword evidence="3 5" id="KW-1133">Transmembrane helix</keyword>
<evidence type="ECO:0000313" key="7">
    <source>
        <dbReference type="EMBL" id="MDQ0226817.1"/>
    </source>
</evidence>
<dbReference type="InterPro" id="IPR007016">
    <property type="entry name" value="O-antigen_ligase-rel_domated"/>
</dbReference>
<evidence type="ECO:0000256" key="2">
    <source>
        <dbReference type="ARBA" id="ARBA00022692"/>
    </source>
</evidence>
<feature type="transmembrane region" description="Helical" evidence="5">
    <location>
        <begin position="97"/>
        <end position="119"/>
    </location>
</feature>
<feature type="transmembrane region" description="Helical" evidence="5">
    <location>
        <begin position="167"/>
        <end position="185"/>
    </location>
</feature>
<feature type="transmembrane region" description="Helical" evidence="5">
    <location>
        <begin position="362"/>
        <end position="380"/>
    </location>
</feature>
<sequence length="415" mass="47529">MGYSLTNSKEKVFISKSVMWVYFIPAILLVFSIPELEYEGSTFSKFLNLSLYCVFFMYAFMNMNKTINMFSGNKLLVCFILLIPFNIIFAYNPNITVQYSITLLGEIIISVVLAMNLSLKEWSKVLGWYFCILSLLNLIVILLFPSLGIHQDAIHGGAWKGVVGHKNSFGTLSVLGFVYFFVQLFMKKGNRFYNLFFVGINGVFILMSSSKTAMLIVIALLAFLFYRSIYNYFKKTNINLALSIGVFLALIIGLIGIVVYLNLDFILNAMGRDRSLTGRTEIYEFSFAMIKEKMLLGYGYGGFWNSPYQAIISDRIWLDLRSSHSGFLDIWLDFGLVGLVIIILIILAGIKKAIVLNRISRTPYLIWPMLFFVFTIINNITDSRFIHSRSIYWILFLVTVFIISKEIKQKGGYKK</sequence>
<dbReference type="PANTHER" id="PTHR37422:SF21">
    <property type="entry name" value="EXOQ-LIKE PROTEIN"/>
    <property type="match status" value="1"/>
</dbReference>
<keyword evidence="8" id="KW-1185">Reference proteome</keyword>
<dbReference type="EMBL" id="JAUSTZ010000006">
    <property type="protein sequence ID" value="MDQ0226817.1"/>
    <property type="molecule type" value="Genomic_DNA"/>
</dbReference>
<evidence type="ECO:0000313" key="8">
    <source>
        <dbReference type="Proteomes" id="UP001232245"/>
    </source>
</evidence>
<gene>
    <name evidence="7" type="ORF">J2S02_003162</name>
</gene>
<accession>A0ABT9Z3K7</accession>
<keyword evidence="2 5" id="KW-0812">Transmembrane</keyword>
<keyword evidence="7" id="KW-0436">Ligase</keyword>
<feature type="transmembrane region" description="Helical" evidence="5">
    <location>
        <begin position="214"/>
        <end position="233"/>
    </location>
</feature>
<name>A0ABT9Z3K7_9BACI</name>
<comment type="caution">
    <text evidence="7">The sequence shown here is derived from an EMBL/GenBank/DDBJ whole genome shotgun (WGS) entry which is preliminary data.</text>
</comment>
<feature type="transmembrane region" description="Helical" evidence="5">
    <location>
        <begin position="240"/>
        <end position="263"/>
    </location>
</feature>
<dbReference type="RefSeq" id="WP_174880591.1">
    <property type="nucleotide sequence ID" value="NZ_CADEPK010000214.1"/>
</dbReference>
<feature type="transmembrane region" description="Helical" evidence="5">
    <location>
        <begin position="126"/>
        <end position="147"/>
    </location>
</feature>
<feature type="transmembrane region" description="Helical" evidence="5">
    <location>
        <begin position="12"/>
        <end position="34"/>
    </location>
</feature>
<feature type="transmembrane region" description="Helical" evidence="5">
    <location>
        <begin position="192"/>
        <end position="208"/>
    </location>
</feature>
<feature type="domain" description="O-antigen ligase-related" evidence="6">
    <location>
        <begin position="199"/>
        <end position="343"/>
    </location>
</feature>
<dbReference type="InterPro" id="IPR051533">
    <property type="entry name" value="WaaL-like"/>
</dbReference>
<dbReference type="Pfam" id="PF04932">
    <property type="entry name" value="Wzy_C"/>
    <property type="match status" value="1"/>
</dbReference>
<organism evidence="7 8">
    <name type="scientific">Metabacillus niabensis</name>
    <dbReference type="NCBI Taxonomy" id="324854"/>
    <lineage>
        <taxon>Bacteria</taxon>
        <taxon>Bacillati</taxon>
        <taxon>Bacillota</taxon>
        <taxon>Bacilli</taxon>
        <taxon>Bacillales</taxon>
        <taxon>Bacillaceae</taxon>
        <taxon>Metabacillus</taxon>
    </lineage>
</organism>